<dbReference type="InParanoid" id="B7FSM8"/>
<dbReference type="OrthoDB" id="543156at2759"/>
<reference evidence="3 4" key="1">
    <citation type="journal article" date="2008" name="Nature">
        <title>The Phaeodactylum genome reveals the evolutionary history of diatom genomes.</title>
        <authorList>
            <person name="Bowler C."/>
            <person name="Allen A.E."/>
            <person name="Badger J.H."/>
            <person name="Grimwood J."/>
            <person name="Jabbari K."/>
            <person name="Kuo A."/>
            <person name="Maheswari U."/>
            <person name="Martens C."/>
            <person name="Maumus F."/>
            <person name="Otillar R.P."/>
            <person name="Rayko E."/>
            <person name="Salamov A."/>
            <person name="Vandepoele K."/>
            <person name="Beszteri B."/>
            <person name="Gruber A."/>
            <person name="Heijde M."/>
            <person name="Katinka M."/>
            <person name="Mock T."/>
            <person name="Valentin K."/>
            <person name="Verret F."/>
            <person name="Berges J.A."/>
            <person name="Brownlee C."/>
            <person name="Cadoret J.P."/>
            <person name="Chiovitti A."/>
            <person name="Choi C.J."/>
            <person name="Coesel S."/>
            <person name="De Martino A."/>
            <person name="Detter J.C."/>
            <person name="Durkin C."/>
            <person name="Falciatore A."/>
            <person name="Fournet J."/>
            <person name="Haruta M."/>
            <person name="Huysman M.J."/>
            <person name="Jenkins B.D."/>
            <person name="Jiroutova K."/>
            <person name="Jorgensen R.E."/>
            <person name="Joubert Y."/>
            <person name="Kaplan A."/>
            <person name="Kroger N."/>
            <person name="Kroth P.G."/>
            <person name="La Roche J."/>
            <person name="Lindquist E."/>
            <person name="Lommer M."/>
            <person name="Martin-Jezequel V."/>
            <person name="Lopez P.J."/>
            <person name="Lucas S."/>
            <person name="Mangogna M."/>
            <person name="McGinnis K."/>
            <person name="Medlin L.K."/>
            <person name="Montsant A."/>
            <person name="Oudot-Le Secq M.P."/>
            <person name="Napoli C."/>
            <person name="Obornik M."/>
            <person name="Parker M.S."/>
            <person name="Petit J.L."/>
            <person name="Porcel B.M."/>
            <person name="Poulsen N."/>
            <person name="Robison M."/>
            <person name="Rychlewski L."/>
            <person name="Rynearson T.A."/>
            <person name="Schmutz J."/>
            <person name="Shapiro H."/>
            <person name="Siaut M."/>
            <person name="Stanley M."/>
            <person name="Sussman M.R."/>
            <person name="Taylor A.R."/>
            <person name="Vardi A."/>
            <person name="von Dassow P."/>
            <person name="Vyverman W."/>
            <person name="Willis A."/>
            <person name="Wyrwicz L.S."/>
            <person name="Rokhsar D.S."/>
            <person name="Weissenbach J."/>
            <person name="Armbrust E.V."/>
            <person name="Green B.R."/>
            <person name="Van de Peer Y."/>
            <person name="Grigoriev I.V."/>
        </authorList>
    </citation>
    <scope>NUCLEOTIDE SEQUENCE [LARGE SCALE GENOMIC DNA]</scope>
    <source>
        <strain evidence="3 4">CCAP 1055/1</strain>
    </source>
</reference>
<dbReference type="HOGENOM" id="CLU_000445_44_2_1"/>
<feature type="domain" description="DJ-1/PfpI" evidence="2">
    <location>
        <begin position="3"/>
        <end position="166"/>
    </location>
</feature>
<proteinExistence type="predicted"/>
<dbReference type="PANTHER" id="PTHR48094:SF12">
    <property type="entry name" value="PARKINSON DISEASE PROTEIN 7 HOMOLOG"/>
    <property type="match status" value="1"/>
</dbReference>
<dbReference type="Gene3D" id="3.40.50.880">
    <property type="match status" value="1"/>
</dbReference>
<organism evidence="3 4">
    <name type="scientific">Phaeodactylum tricornutum (strain CCAP 1055/1)</name>
    <dbReference type="NCBI Taxonomy" id="556484"/>
    <lineage>
        <taxon>Eukaryota</taxon>
        <taxon>Sar</taxon>
        <taxon>Stramenopiles</taxon>
        <taxon>Ochrophyta</taxon>
        <taxon>Bacillariophyta</taxon>
        <taxon>Bacillariophyceae</taxon>
        <taxon>Bacillariophycidae</taxon>
        <taxon>Naviculales</taxon>
        <taxon>Phaeodactylaceae</taxon>
        <taxon>Phaeodactylum</taxon>
    </lineage>
</organism>
<evidence type="ECO:0000313" key="3">
    <source>
        <dbReference type="EMBL" id="EEC50507.1"/>
    </source>
</evidence>
<dbReference type="GO" id="GO:0005737">
    <property type="term" value="C:cytoplasm"/>
    <property type="evidence" value="ECO:0007669"/>
    <property type="project" value="TreeGrafter"/>
</dbReference>
<reference evidence="4" key="2">
    <citation type="submission" date="2008-08" db="EMBL/GenBank/DDBJ databases">
        <authorList>
            <consortium name="Diatom Consortium"/>
            <person name="Grigoriev I."/>
            <person name="Grimwood J."/>
            <person name="Kuo A."/>
            <person name="Otillar R.P."/>
            <person name="Salamov A."/>
            <person name="Detter J.C."/>
            <person name="Lindquist E."/>
            <person name="Shapiro H."/>
            <person name="Lucas S."/>
            <person name="Glavina del Rio T."/>
            <person name="Pitluck S."/>
            <person name="Rokhsar D."/>
            <person name="Bowler C."/>
        </authorList>
    </citation>
    <scope>GENOME REANNOTATION</scope>
    <source>
        <strain evidence="4">CCAP 1055/1</strain>
    </source>
</reference>
<dbReference type="KEGG" id="pti:PHATRDRAFT_32791"/>
<dbReference type="NCBIfam" id="TIGR01383">
    <property type="entry name" value="not_thiJ"/>
    <property type="match status" value="1"/>
</dbReference>
<dbReference type="Proteomes" id="UP000000759">
    <property type="component" value="Chromosome 2"/>
</dbReference>
<dbReference type="PaxDb" id="2850-Phatr32791"/>
<keyword evidence="1" id="KW-0677">Repeat</keyword>
<evidence type="ECO:0000313" key="4">
    <source>
        <dbReference type="Proteomes" id="UP000000759"/>
    </source>
</evidence>
<protein>
    <recommendedName>
        <fullName evidence="2">DJ-1/PfpI domain-containing protein</fullName>
    </recommendedName>
</protein>
<dbReference type="eggNOG" id="KOG2764">
    <property type="taxonomic scope" value="Eukaryota"/>
</dbReference>
<evidence type="ECO:0000259" key="2">
    <source>
        <dbReference type="Pfam" id="PF01965"/>
    </source>
</evidence>
<name>B7FSM8_PHATC</name>
<gene>
    <name evidence="3" type="ORF">PHATRDRAFT_32791</name>
</gene>
<dbReference type="GO" id="GO:1903189">
    <property type="term" value="P:glyoxal metabolic process"/>
    <property type="evidence" value="ECO:0007669"/>
    <property type="project" value="TreeGrafter"/>
</dbReference>
<dbReference type="AlphaFoldDB" id="B7FSM8"/>
<dbReference type="Pfam" id="PF01965">
    <property type="entry name" value="DJ-1_PfpI"/>
    <property type="match status" value="1"/>
</dbReference>
<dbReference type="PANTHER" id="PTHR48094">
    <property type="entry name" value="PROTEIN/NUCLEIC ACID DEGLYCASE DJ-1-RELATED"/>
    <property type="match status" value="1"/>
</dbReference>
<accession>B7FSM8</accession>
<dbReference type="SUPFAM" id="SSF52317">
    <property type="entry name" value="Class I glutamine amidotransferase-like"/>
    <property type="match status" value="1"/>
</dbReference>
<evidence type="ECO:0000256" key="1">
    <source>
        <dbReference type="ARBA" id="ARBA00022737"/>
    </source>
</evidence>
<dbReference type="InterPro" id="IPR050325">
    <property type="entry name" value="Prot/Nucl_acid_deglycase"/>
</dbReference>
<dbReference type="STRING" id="556484.B7FSM8"/>
<dbReference type="InterPro" id="IPR029062">
    <property type="entry name" value="Class_I_gatase-like"/>
</dbReference>
<keyword evidence="4" id="KW-1185">Reference proteome</keyword>
<dbReference type="FunFam" id="3.40.50.880:FF:000015">
    <property type="entry name" value="Protein DJ-1 homolog C"/>
    <property type="match status" value="1"/>
</dbReference>
<sequence length="191" mass="20539">MSKRVLVPIAEGSEEIETTCITDTLTRFGAQVTVASVMSGELLCKMSRNVYMKADTTIEDAIEEDWDLVVLPGGMPGAEHLRDSKPLIQLLEKQKSQGKLYGAICAAPAVALAPHGLIPDGATATCYPAPGFRDKLKNVSEDDVVVSGTLTTSQGPGTALLFALQLGEHLYGKEKRDEIAKQMLVQIVRLI</sequence>
<dbReference type="InterPro" id="IPR006287">
    <property type="entry name" value="DJ-1"/>
</dbReference>
<dbReference type="EMBL" id="CM000606">
    <property type="protein sequence ID" value="EEC50507.1"/>
    <property type="molecule type" value="Genomic_DNA"/>
</dbReference>
<dbReference type="FunCoup" id="B7FSM8">
    <property type="interactions" value="72"/>
</dbReference>
<dbReference type="GeneID" id="7197297"/>
<dbReference type="RefSeq" id="XP_002177693.1">
    <property type="nucleotide sequence ID" value="XM_002177657.1"/>
</dbReference>
<dbReference type="CDD" id="cd03135">
    <property type="entry name" value="GATase1_DJ-1"/>
    <property type="match status" value="1"/>
</dbReference>
<dbReference type="InterPro" id="IPR002818">
    <property type="entry name" value="DJ-1/PfpI"/>
</dbReference>